<dbReference type="EMBL" id="JAVDVQ010000001">
    <property type="protein sequence ID" value="MDR7081030.1"/>
    <property type="molecule type" value="Genomic_DNA"/>
</dbReference>
<dbReference type="Proteomes" id="UP001252243">
    <property type="component" value="Unassembled WGS sequence"/>
</dbReference>
<reference evidence="2 3" key="1">
    <citation type="submission" date="2023-07" db="EMBL/GenBank/DDBJ databases">
        <title>Sorghum-associated microbial communities from plants grown in Nebraska, USA.</title>
        <authorList>
            <person name="Schachtman D."/>
        </authorList>
    </citation>
    <scope>NUCLEOTIDE SEQUENCE [LARGE SCALE GENOMIC DNA]</scope>
    <source>
        <strain evidence="2 3">BE167</strain>
    </source>
</reference>
<dbReference type="InterPro" id="IPR011749">
    <property type="entry name" value="CHP02243"/>
</dbReference>
<accession>A0ABU1U7B2</accession>
<dbReference type="RefSeq" id="WP_310049890.1">
    <property type="nucleotide sequence ID" value="NZ_JAVDVQ010000001.1"/>
</dbReference>
<evidence type="ECO:0000313" key="2">
    <source>
        <dbReference type="EMBL" id="MDR7081030.1"/>
    </source>
</evidence>
<protein>
    <submittedName>
        <fullName evidence="2">Phage baseplate assembly protein</fullName>
    </submittedName>
</protein>
<evidence type="ECO:0000313" key="3">
    <source>
        <dbReference type="Proteomes" id="UP001252243"/>
    </source>
</evidence>
<sequence>MAMISPILDDRSYQQLRDELVQRIASYTPEWTNHNESDPGVALLELFAFLGESTLYRFNQIPESTKVHFLRLLGLEPRPATCARTLVTASTDRPDGVTIPRHSQASAGKIVFETQSDLQAWPLDVVAVGKELASKEAASKAERERRQDALARLGLDADAASFYTSRVLSVESAASAVPLDPAATADRAVWIGVLRKPRTSLTALANRSVFIGIAFDEKIDTPFALQDIDAGHAEAFRSRALAADPPPMLWSLWLPPRVRESKAAFTPLMVGSDTTRGLTTTGVIELQLPEKLIVPTPAEWADGGEDSPPPLNDDAMAADVVAWIRVTRPRTARRNDSIGRIRWLGLNAAEVSHSRTAAPEFLGTGTGDPDQHFPLSHGPVLPGTVKLQVEEQAVWRDWTETDRAEAGTPDDRHFVLDYTEALVEFGGPRVPQIGERIRLQSYVHGGGTAGNVAAGAITTLAGGGAAKVTNPLPATGGADPASLAEALDAVPISVHRRDRAVTADDFRALALEVPGVVRAEPIPLMQPDTPAVEAAGVVSLVVFPASDTSTPAAPMPDLGLLRRVAAYLNPRRLLTTELYVIPPTYRKVAISVGLAVKPGFQVDAVRRWVELIVRQYLAPVPPYGPEGHGWAMGRAVRAAELEAVAVQVEGVEYLAGFRFAAVDDTGSAFPVDLLELEKWEVPEIVSLTVVAGEPLPPGDTYEPDPPERFPVPLPPEVC</sequence>
<feature type="region of interest" description="Disordered" evidence="1">
    <location>
        <begin position="695"/>
        <end position="718"/>
    </location>
</feature>
<gene>
    <name evidence="2" type="ORF">J2X01_000299</name>
</gene>
<organism evidence="2 3">
    <name type="scientific">Arthrobacter ginsengisoli</name>
    <dbReference type="NCBI Taxonomy" id="1356565"/>
    <lineage>
        <taxon>Bacteria</taxon>
        <taxon>Bacillati</taxon>
        <taxon>Actinomycetota</taxon>
        <taxon>Actinomycetes</taxon>
        <taxon>Micrococcales</taxon>
        <taxon>Micrococcaceae</taxon>
        <taxon>Arthrobacter</taxon>
    </lineage>
</organism>
<name>A0ABU1U7B2_9MICC</name>
<comment type="caution">
    <text evidence="2">The sequence shown here is derived from an EMBL/GenBank/DDBJ whole genome shotgun (WGS) entry which is preliminary data.</text>
</comment>
<evidence type="ECO:0000256" key="1">
    <source>
        <dbReference type="SAM" id="MobiDB-lite"/>
    </source>
</evidence>
<feature type="compositionally biased region" description="Pro residues" evidence="1">
    <location>
        <begin position="708"/>
        <end position="718"/>
    </location>
</feature>
<keyword evidence="3" id="KW-1185">Reference proteome</keyword>
<proteinExistence type="predicted"/>
<dbReference type="NCBIfam" id="TIGR02243">
    <property type="entry name" value="putative baseplate assembly protein"/>
    <property type="match status" value="1"/>
</dbReference>